<name>A0A9P8UFP8_9PEZI</name>
<dbReference type="Proteomes" id="UP000758603">
    <property type="component" value="Unassembled WGS sequence"/>
</dbReference>
<evidence type="ECO:0000313" key="3">
    <source>
        <dbReference type="Proteomes" id="UP000758603"/>
    </source>
</evidence>
<dbReference type="Gene3D" id="1.20.1280.50">
    <property type="match status" value="1"/>
</dbReference>
<organism evidence="2 3">
    <name type="scientific">Truncatella angustata</name>
    <dbReference type="NCBI Taxonomy" id="152316"/>
    <lineage>
        <taxon>Eukaryota</taxon>
        <taxon>Fungi</taxon>
        <taxon>Dikarya</taxon>
        <taxon>Ascomycota</taxon>
        <taxon>Pezizomycotina</taxon>
        <taxon>Sordariomycetes</taxon>
        <taxon>Xylariomycetidae</taxon>
        <taxon>Amphisphaeriales</taxon>
        <taxon>Sporocadaceae</taxon>
        <taxon>Truncatella</taxon>
    </lineage>
</organism>
<dbReference type="PROSITE" id="PS50181">
    <property type="entry name" value="FBOX"/>
    <property type="match status" value="1"/>
</dbReference>
<gene>
    <name evidence="2" type="ORF">BKA67DRAFT_539061</name>
</gene>
<dbReference type="AlphaFoldDB" id="A0A9P8UFP8"/>
<keyword evidence="3" id="KW-1185">Reference proteome</keyword>
<sequence length="356" mass="40228">MAATQVSCILCGAPIENVSPQTIGWMSEFRALYCTFEEPDVAHLSMLGLKQHTGDIIPLDPQMRLGMPELSDEDTCVAIQLMDSALRELPHNSHVISHRVWGFPLHGRCWRVLTVAYSGSIDDRFIQALFELCRCCSIQLGTLDWGHDYGGLAGYNDEPGRFRPGNTRLTNHNYYRVDPFRQPELTKIFSNVHATEALVEQKYDQRKRNLAASNTNELSQQDYFRMLPTELLDQILVILCSSDVRNLRQASRSVSEATLSNEFWHSRFLPGGEFAHVFEAACELPGAKCWKHLFDRVRAIQGQPALVNRKRIWKLACGLCDLIDMRLASSVCYGSPNEYNTGFRMGIDSSSHGIVL</sequence>
<dbReference type="InterPro" id="IPR001810">
    <property type="entry name" value="F-box_dom"/>
</dbReference>
<dbReference type="EMBL" id="JAGPXC010000007">
    <property type="protein sequence ID" value="KAH6649064.1"/>
    <property type="molecule type" value="Genomic_DNA"/>
</dbReference>
<proteinExistence type="predicted"/>
<dbReference type="SUPFAM" id="SSF81383">
    <property type="entry name" value="F-box domain"/>
    <property type="match status" value="1"/>
</dbReference>
<accession>A0A9P8UFP8</accession>
<protein>
    <recommendedName>
        <fullName evidence="1">F-box domain-containing protein</fullName>
    </recommendedName>
</protein>
<reference evidence="2" key="1">
    <citation type="journal article" date="2021" name="Nat. Commun.">
        <title>Genetic determinants of endophytism in the Arabidopsis root mycobiome.</title>
        <authorList>
            <person name="Mesny F."/>
            <person name="Miyauchi S."/>
            <person name="Thiergart T."/>
            <person name="Pickel B."/>
            <person name="Atanasova L."/>
            <person name="Karlsson M."/>
            <person name="Huettel B."/>
            <person name="Barry K.W."/>
            <person name="Haridas S."/>
            <person name="Chen C."/>
            <person name="Bauer D."/>
            <person name="Andreopoulos W."/>
            <person name="Pangilinan J."/>
            <person name="LaButti K."/>
            <person name="Riley R."/>
            <person name="Lipzen A."/>
            <person name="Clum A."/>
            <person name="Drula E."/>
            <person name="Henrissat B."/>
            <person name="Kohler A."/>
            <person name="Grigoriev I.V."/>
            <person name="Martin F.M."/>
            <person name="Hacquard S."/>
        </authorList>
    </citation>
    <scope>NUCLEOTIDE SEQUENCE</scope>
    <source>
        <strain evidence="2">MPI-SDFR-AT-0073</strain>
    </source>
</reference>
<dbReference type="InterPro" id="IPR036047">
    <property type="entry name" value="F-box-like_dom_sf"/>
</dbReference>
<comment type="caution">
    <text evidence="2">The sequence shown here is derived from an EMBL/GenBank/DDBJ whole genome shotgun (WGS) entry which is preliminary data.</text>
</comment>
<feature type="domain" description="F-box" evidence="1">
    <location>
        <begin position="221"/>
        <end position="267"/>
    </location>
</feature>
<dbReference type="OrthoDB" id="5273847at2759"/>
<dbReference type="GeneID" id="70129465"/>
<evidence type="ECO:0000259" key="1">
    <source>
        <dbReference type="PROSITE" id="PS50181"/>
    </source>
</evidence>
<evidence type="ECO:0000313" key="2">
    <source>
        <dbReference type="EMBL" id="KAH6649064.1"/>
    </source>
</evidence>
<dbReference type="RefSeq" id="XP_045955571.1">
    <property type="nucleotide sequence ID" value="XM_046100573.1"/>
</dbReference>